<organism evidence="1 2">
    <name type="scientific">Escherichia coli</name>
    <dbReference type="NCBI Taxonomy" id="562"/>
    <lineage>
        <taxon>Bacteria</taxon>
        <taxon>Pseudomonadati</taxon>
        <taxon>Pseudomonadota</taxon>
        <taxon>Gammaproteobacteria</taxon>
        <taxon>Enterobacterales</taxon>
        <taxon>Enterobacteriaceae</taxon>
        <taxon>Escherichia</taxon>
    </lineage>
</organism>
<dbReference type="EMBL" id="MTPS01000293">
    <property type="protein sequence ID" value="ONG33431.1"/>
    <property type="molecule type" value="Genomic_DNA"/>
</dbReference>
<dbReference type="RefSeq" id="WP_076795885.1">
    <property type="nucleotide sequence ID" value="NZ_JAKVSX010000038.1"/>
</dbReference>
<proteinExistence type="predicted"/>
<name>A0A1V2GC19_ECOLX</name>
<evidence type="ECO:0000313" key="1">
    <source>
        <dbReference type="EMBL" id="ONG33431.1"/>
    </source>
</evidence>
<evidence type="ECO:0000313" key="2">
    <source>
        <dbReference type="Proteomes" id="UP000188967"/>
    </source>
</evidence>
<protein>
    <submittedName>
        <fullName evidence="1">Uncharacterized protein</fullName>
    </submittedName>
</protein>
<comment type="caution">
    <text evidence="1">The sequence shown here is derived from an EMBL/GenBank/DDBJ whole genome shotgun (WGS) entry which is preliminary data.</text>
</comment>
<gene>
    <name evidence="1" type="ORF">BXT93_17420</name>
</gene>
<accession>A0A1V2GC19</accession>
<dbReference type="AlphaFoldDB" id="A0A1V2GC19"/>
<sequence>MSELRAFFSDSVIGSFDDFIKAHPEFSWDCIDLIDVWNLQQIQPLLVLYQKLDGIELTCDRRIFVVAPNPKPTGYPVRVTHYFEQQGAICDVEAESAEQAIIDCLTSYPDCQPAFGRLDSWMGDEVFANNIR</sequence>
<dbReference type="Proteomes" id="UP000188967">
    <property type="component" value="Unassembled WGS sequence"/>
</dbReference>
<reference evidence="1 2" key="1">
    <citation type="submission" date="2017-01" db="EMBL/GenBank/DDBJ databases">
        <title>Draft genome sequence of an E. coli strain isolated from human, in Amazon, Brazil.</title>
        <authorList>
            <person name="Moura Q."/>
            <person name="Fernandes M.R."/>
            <person name="Cerdeira L."/>
            <person name="Vianello M."/>
            <person name="Souza T.A."/>
            <person name="Ienne S."/>
            <person name="Lincopan N."/>
        </authorList>
    </citation>
    <scope>NUCLEOTIDE SEQUENCE [LARGE SCALE GENOMIC DNA]</scope>
    <source>
        <strain evidence="1 2">ICBEcBL-II-13</strain>
    </source>
</reference>